<dbReference type="InterPro" id="IPR035952">
    <property type="entry name" value="Rhomboid-like_sf"/>
</dbReference>
<keyword evidence="6 7" id="KW-0472">Membrane</keyword>
<keyword evidence="4" id="KW-0378">Hydrolase</keyword>
<organism evidence="9">
    <name type="scientific">marine metagenome</name>
    <dbReference type="NCBI Taxonomy" id="408172"/>
    <lineage>
        <taxon>unclassified sequences</taxon>
        <taxon>metagenomes</taxon>
        <taxon>ecological metagenomes</taxon>
    </lineage>
</organism>
<evidence type="ECO:0000256" key="7">
    <source>
        <dbReference type="SAM" id="Phobius"/>
    </source>
</evidence>
<dbReference type="FunFam" id="1.20.1540.10:FF:000027">
    <property type="entry name" value="Rhomboid family intramembrane serine protease"/>
    <property type="match status" value="1"/>
</dbReference>
<dbReference type="GO" id="GO:0004252">
    <property type="term" value="F:serine-type endopeptidase activity"/>
    <property type="evidence" value="ECO:0007669"/>
    <property type="project" value="InterPro"/>
</dbReference>
<accession>A0A383EWL5</accession>
<feature type="domain" description="Peptidase S54 rhomboid" evidence="8">
    <location>
        <begin position="47"/>
        <end position="195"/>
    </location>
</feature>
<keyword evidence="3 7" id="KW-0812">Transmembrane</keyword>
<evidence type="ECO:0000256" key="5">
    <source>
        <dbReference type="ARBA" id="ARBA00022989"/>
    </source>
</evidence>
<proteinExistence type="inferred from homology"/>
<dbReference type="Gene3D" id="1.20.1540.10">
    <property type="entry name" value="Rhomboid-like"/>
    <property type="match status" value="1"/>
</dbReference>
<evidence type="ECO:0000256" key="6">
    <source>
        <dbReference type="ARBA" id="ARBA00023136"/>
    </source>
</evidence>
<evidence type="ECO:0000313" key="9">
    <source>
        <dbReference type="EMBL" id="SVE61161.1"/>
    </source>
</evidence>
<reference evidence="9" key="1">
    <citation type="submission" date="2018-05" db="EMBL/GenBank/DDBJ databases">
        <authorList>
            <person name="Lanie J.A."/>
            <person name="Ng W.-L."/>
            <person name="Kazmierczak K.M."/>
            <person name="Andrzejewski T.M."/>
            <person name="Davidsen T.M."/>
            <person name="Wayne K.J."/>
            <person name="Tettelin H."/>
            <person name="Glass J.I."/>
            <person name="Rusch D."/>
            <person name="Podicherti R."/>
            <person name="Tsui H.-C.T."/>
            <person name="Winkler M.E."/>
        </authorList>
    </citation>
    <scope>NUCLEOTIDE SEQUENCE</scope>
</reference>
<feature type="transmembrane region" description="Helical" evidence="7">
    <location>
        <begin position="176"/>
        <end position="195"/>
    </location>
</feature>
<keyword evidence="5 7" id="KW-1133">Transmembrane helix</keyword>
<dbReference type="InterPro" id="IPR050925">
    <property type="entry name" value="Rhomboid_protease_S54"/>
</dbReference>
<dbReference type="PANTHER" id="PTHR43731:SF14">
    <property type="entry name" value="PRESENILIN-ASSOCIATED RHOMBOID-LIKE PROTEIN, MITOCHONDRIAL"/>
    <property type="match status" value="1"/>
</dbReference>
<name>A0A383EWL5_9ZZZZ</name>
<dbReference type="InterPro" id="IPR022764">
    <property type="entry name" value="Peptidase_S54_rhomboid_dom"/>
</dbReference>
<feature type="non-terminal residue" evidence="9">
    <location>
        <position position="1"/>
    </location>
</feature>
<dbReference type="AlphaFoldDB" id="A0A383EWL5"/>
<protein>
    <recommendedName>
        <fullName evidence="8">Peptidase S54 rhomboid domain-containing protein</fullName>
    </recommendedName>
</protein>
<dbReference type="Pfam" id="PF01694">
    <property type="entry name" value="Rhomboid"/>
    <property type="match status" value="1"/>
</dbReference>
<feature type="transmembrane region" description="Helical" evidence="7">
    <location>
        <begin position="135"/>
        <end position="164"/>
    </location>
</feature>
<dbReference type="GO" id="GO:0016020">
    <property type="term" value="C:membrane"/>
    <property type="evidence" value="ECO:0007669"/>
    <property type="project" value="UniProtKB-SubCell"/>
</dbReference>
<gene>
    <name evidence="9" type="ORF">METZ01_LOCUS514015</name>
</gene>
<evidence type="ECO:0000256" key="1">
    <source>
        <dbReference type="ARBA" id="ARBA00004141"/>
    </source>
</evidence>
<evidence type="ECO:0000256" key="3">
    <source>
        <dbReference type="ARBA" id="ARBA00022692"/>
    </source>
</evidence>
<comment type="similarity">
    <text evidence="2">Belongs to the peptidase S54 family.</text>
</comment>
<sequence>CSATFLWQLSLSDADLERAIFGLGMIPSVLIGPNSLPTEVRLLPSGFTLLSSMFLHGGWLHLGGNMLYLWIFGNNVEDSMGHVRFLLFYLICGALAALIQAYSAPISNIPMIGASGAVAGTLGAYLLLHPRARILTFVFLGIFWTFVRLPALIVLGGWIAIQIVNAFGTQAGTGGVAWLAHVGGFLSGVLLIGVFKRRAVKFFGGSQRGPWRRG</sequence>
<evidence type="ECO:0000256" key="4">
    <source>
        <dbReference type="ARBA" id="ARBA00022801"/>
    </source>
</evidence>
<dbReference type="PANTHER" id="PTHR43731">
    <property type="entry name" value="RHOMBOID PROTEASE"/>
    <property type="match status" value="1"/>
</dbReference>
<feature type="transmembrane region" description="Helical" evidence="7">
    <location>
        <begin position="53"/>
        <end position="73"/>
    </location>
</feature>
<feature type="transmembrane region" description="Helical" evidence="7">
    <location>
        <begin position="109"/>
        <end position="128"/>
    </location>
</feature>
<evidence type="ECO:0000259" key="8">
    <source>
        <dbReference type="Pfam" id="PF01694"/>
    </source>
</evidence>
<comment type="subcellular location">
    <subcellularLocation>
        <location evidence="1">Membrane</location>
        <topology evidence="1">Multi-pass membrane protein</topology>
    </subcellularLocation>
</comment>
<feature type="transmembrane region" description="Helical" evidence="7">
    <location>
        <begin position="85"/>
        <end position="103"/>
    </location>
</feature>
<dbReference type="EMBL" id="UINC01229450">
    <property type="protein sequence ID" value="SVE61161.1"/>
    <property type="molecule type" value="Genomic_DNA"/>
</dbReference>
<evidence type="ECO:0000256" key="2">
    <source>
        <dbReference type="ARBA" id="ARBA00009045"/>
    </source>
</evidence>
<dbReference type="SUPFAM" id="SSF144091">
    <property type="entry name" value="Rhomboid-like"/>
    <property type="match status" value="1"/>
</dbReference>